<dbReference type="Pfam" id="PF04883">
    <property type="entry name" value="HK97-gp10_like"/>
    <property type="match status" value="1"/>
</dbReference>
<sequence length="96" mass="10801">MARSGDTDVEFNPRFFETVLRQPKVEQLTDAAAERALSNMKANAPVDTAEYRDGLHIEHRESRFRRVTRVVGDDEKTLLIESKQGVMARGLKAAKG</sequence>
<keyword evidence="2" id="KW-1185">Reference proteome</keyword>
<dbReference type="Proteomes" id="UP000680132">
    <property type="component" value="Unassembled WGS sequence"/>
</dbReference>
<dbReference type="AlphaFoldDB" id="A0A939QL74"/>
<dbReference type="EMBL" id="JAGFOA010000003">
    <property type="protein sequence ID" value="MBO3663732.1"/>
    <property type="molecule type" value="Genomic_DNA"/>
</dbReference>
<proteinExistence type="predicted"/>
<comment type="caution">
    <text evidence="1">The sequence shown here is derived from an EMBL/GenBank/DDBJ whole genome shotgun (WGS) entry which is preliminary data.</text>
</comment>
<accession>A0A939QL74</accession>
<reference evidence="1" key="1">
    <citation type="submission" date="2021-03" db="EMBL/GenBank/DDBJ databases">
        <title>Microbacterium sp. nov., a novel actinobacterium isolated from cow dung.</title>
        <authorList>
            <person name="Zhang L."/>
        </authorList>
    </citation>
    <scope>NUCLEOTIDE SEQUENCE</scope>
    <source>
        <strain evidence="1">NEAU-LLB</strain>
    </source>
</reference>
<dbReference type="InterPro" id="IPR010064">
    <property type="entry name" value="HK97-gp10_tail"/>
</dbReference>
<dbReference type="RefSeq" id="WP_208503114.1">
    <property type="nucleotide sequence ID" value="NZ_JAGFOA010000003.1"/>
</dbReference>
<gene>
    <name evidence="1" type="ORF">J5V96_09410</name>
</gene>
<name>A0A939QL74_9MICO</name>
<evidence type="ECO:0000313" key="1">
    <source>
        <dbReference type="EMBL" id="MBO3663732.1"/>
    </source>
</evidence>
<evidence type="ECO:0000313" key="2">
    <source>
        <dbReference type="Proteomes" id="UP000680132"/>
    </source>
</evidence>
<organism evidence="1 2">
    <name type="scientific">Microbacterium stercoris</name>
    <dbReference type="NCBI Taxonomy" id="2820289"/>
    <lineage>
        <taxon>Bacteria</taxon>
        <taxon>Bacillati</taxon>
        <taxon>Actinomycetota</taxon>
        <taxon>Actinomycetes</taxon>
        <taxon>Micrococcales</taxon>
        <taxon>Microbacteriaceae</taxon>
        <taxon>Microbacterium</taxon>
    </lineage>
</organism>
<protein>
    <submittedName>
        <fullName evidence="1">HK97 gp10 family phage protein</fullName>
    </submittedName>
</protein>